<keyword evidence="9" id="KW-1185">Reference proteome</keyword>
<dbReference type="SMART" id="SM00448">
    <property type="entry name" value="REC"/>
    <property type="match status" value="1"/>
</dbReference>
<keyword evidence="1 6" id="KW-0597">Phosphoprotein</keyword>
<dbReference type="EMBL" id="QJJS01000019">
    <property type="protein sequence ID" value="PXW93552.1"/>
    <property type="molecule type" value="Genomic_DNA"/>
</dbReference>
<dbReference type="Proteomes" id="UP000247811">
    <property type="component" value="Unassembled WGS sequence"/>
</dbReference>
<keyword evidence="4" id="KW-0238">DNA-binding</keyword>
<protein>
    <submittedName>
        <fullName evidence="8">Response regulator receiver domain-containing protein</fullName>
    </submittedName>
</protein>
<dbReference type="Gene3D" id="3.40.50.2300">
    <property type="match status" value="1"/>
</dbReference>
<evidence type="ECO:0000313" key="9">
    <source>
        <dbReference type="Proteomes" id="UP000247811"/>
    </source>
</evidence>
<dbReference type="GO" id="GO:0005829">
    <property type="term" value="C:cytosol"/>
    <property type="evidence" value="ECO:0007669"/>
    <property type="project" value="TreeGrafter"/>
</dbReference>
<dbReference type="PANTHER" id="PTHR48111">
    <property type="entry name" value="REGULATOR OF RPOS"/>
    <property type="match status" value="1"/>
</dbReference>
<keyword evidence="5" id="KW-0804">Transcription</keyword>
<reference evidence="8 9" key="1">
    <citation type="submission" date="2018-05" db="EMBL/GenBank/DDBJ databases">
        <title>Genomic Encyclopedia of Type Strains, Phase IV (KMG-IV): sequencing the most valuable type-strain genomes for metagenomic binning, comparative biology and taxonomic classification.</title>
        <authorList>
            <person name="Goeker M."/>
        </authorList>
    </citation>
    <scope>NUCLEOTIDE SEQUENCE [LARGE SCALE GENOMIC DNA]</scope>
    <source>
        <strain evidence="8 9">DSM 566</strain>
    </source>
</reference>
<dbReference type="GO" id="GO:0006355">
    <property type="term" value="P:regulation of DNA-templated transcription"/>
    <property type="evidence" value="ECO:0007669"/>
    <property type="project" value="TreeGrafter"/>
</dbReference>
<dbReference type="SUPFAM" id="SSF52172">
    <property type="entry name" value="CheY-like"/>
    <property type="match status" value="1"/>
</dbReference>
<evidence type="ECO:0000313" key="8">
    <source>
        <dbReference type="EMBL" id="PXW93552.1"/>
    </source>
</evidence>
<accession>A0A318GVL0</accession>
<evidence type="ECO:0000256" key="5">
    <source>
        <dbReference type="ARBA" id="ARBA00023163"/>
    </source>
</evidence>
<feature type="modified residue" description="4-aspartylphosphate" evidence="6">
    <location>
        <position position="52"/>
    </location>
</feature>
<dbReference type="GO" id="GO:0000156">
    <property type="term" value="F:phosphorelay response regulator activity"/>
    <property type="evidence" value="ECO:0007669"/>
    <property type="project" value="TreeGrafter"/>
</dbReference>
<comment type="caution">
    <text evidence="8">The sequence shown here is derived from an EMBL/GenBank/DDBJ whole genome shotgun (WGS) entry which is preliminary data.</text>
</comment>
<organism evidence="8 9">
    <name type="scientific">Sphaerotilus hippei</name>
    <dbReference type="NCBI Taxonomy" id="744406"/>
    <lineage>
        <taxon>Bacteria</taxon>
        <taxon>Pseudomonadati</taxon>
        <taxon>Pseudomonadota</taxon>
        <taxon>Betaproteobacteria</taxon>
        <taxon>Burkholderiales</taxon>
        <taxon>Sphaerotilaceae</taxon>
        <taxon>Sphaerotilus</taxon>
    </lineage>
</organism>
<dbReference type="InterPro" id="IPR039420">
    <property type="entry name" value="WalR-like"/>
</dbReference>
<dbReference type="Pfam" id="PF00072">
    <property type="entry name" value="Response_reg"/>
    <property type="match status" value="1"/>
</dbReference>
<dbReference type="GO" id="GO:0000976">
    <property type="term" value="F:transcription cis-regulatory region binding"/>
    <property type="evidence" value="ECO:0007669"/>
    <property type="project" value="TreeGrafter"/>
</dbReference>
<evidence type="ECO:0000256" key="2">
    <source>
        <dbReference type="ARBA" id="ARBA00023012"/>
    </source>
</evidence>
<dbReference type="PANTHER" id="PTHR48111:SF21">
    <property type="entry name" value="DNA-BINDING DUAL MASTER TRANSCRIPTIONAL REGULATOR RPAA"/>
    <property type="match status" value="1"/>
</dbReference>
<evidence type="ECO:0000256" key="6">
    <source>
        <dbReference type="PROSITE-ProRule" id="PRU00169"/>
    </source>
</evidence>
<evidence type="ECO:0000256" key="3">
    <source>
        <dbReference type="ARBA" id="ARBA00023015"/>
    </source>
</evidence>
<proteinExistence type="predicted"/>
<dbReference type="PROSITE" id="PS50110">
    <property type="entry name" value="RESPONSE_REGULATORY"/>
    <property type="match status" value="1"/>
</dbReference>
<keyword evidence="2" id="KW-0902">Two-component regulatory system</keyword>
<dbReference type="RefSeq" id="WP_110402060.1">
    <property type="nucleotide sequence ID" value="NZ_QJJS01000019.1"/>
</dbReference>
<name>A0A318GVL0_9BURK</name>
<gene>
    <name evidence="8" type="ORF">C7444_11963</name>
</gene>
<evidence type="ECO:0000259" key="7">
    <source>
        <dbReference type="PROSITE" id="PS50110"/>
    </source>
</evidence>
<evidence type="ECO:0000256" key="1">
    <source>
        <dbReference type="ARBA" id="ARBA00022553"/>
    </source>
</evidence>
<sequence length="120" mass="13467">MKRILIVEDQIDSRELIRMTLELGTYEIHEAVDGPAALQTAARIVPDLVLLDVRLPGGLDGLSVCRRLRADERLRRMRIVMLTSCDHAAERAEGLEAGADEYLVKPFGPRQLLQTLARYA</sequence>
<dbReference type="GO" id="GO:0032993">
    <property type="term" value="C:protein-DNA complex"/>
    <property type="evidence" value="ECO:0007669"/>
    <property type="project" value="TreeGrafter"/>
</dbReference>
<dbReference type="OrthoDB" id="9800897at2"/>
<dbReference type="InterPro" id="IPR001789">
    <property type="entry name" value="Sig_transdc_resp-reg_receiver"/>
</dbReference>
<dbReference type="AlphaFoldDB" id="A0A318GVL0"/>
<evidence type="ECO:0000256" key="4">
    <source>
        <dbReference type="ARBA" id="ARBA00023125"/>
    </source>
</evidence>
<dbReference type="InterPro" id="IPR011006">
    <property type="entry name" value="CheY-like_superfamily"/>
</dbReference>
<keyword evidence="3" id="KW-0805">Transcription regulation</keyword>
<feature type="domain" description="Response regulatory" evidence="7">
    <location>
        <begin position="3"/>
        <end position="120"/>
    </location>
</feature>